<feature type="region of interest" description="Disordered" evidence="2">
    <location>
        <begin position="248"/>
        <end position="274"/>
    </location>
</feature>
<keyword evidence="3" id="KW-0472">Membrane</keyword>
<reference evidence="5 6" key="2">
    <citation type="submission" date="2020-03" db="EMBL/GenBank/DDBJ databases">
        <authorList>
            <person name="Ichikawa N."/>
            <person name="Kimura A."/>
            <person name="Kitahashi Y."/>
            <person name="Uohara A."/>
        </authorList>
    </citation>
    <scope>NUCLEOTIDE SEQUENCE [LARGE SCALE GENOMIC DNA]</scope>
    <source>
        <strain evidence="5 6">NBRC 108638</strain>
    </source>
</reference>
<feature type="transmembrane region" description="Helical" evidence="3">
    <location>
        <begin position="33"/>
        <end position="55"/>
    </location>
</feature>
<keyword evidence="6" id="KW-1185">Reference proteome</keyword>
<dbReference type="PANTHER" id="PTHR45625:SF3">
    <property type="entry name" value="PEPTIDYL-PROLYL CIS-TRANS ISOMERASE B-RELATED"/>
    <property type="match status" value="1"/>
</dbReference>
<evidence type="ECO:0000256" key="2">
    <source>
        <dbReference type="SAM" id="MobiDB-lite"/>
    </source>
</evidence>
<accession>A0A6V8KSG2</accession>
<sequence>MTSTKERQRAAARARLEKEMAQRSAAAKKRRQWQASIGAGVALLIVAVGVVWIVAAAGDDDSDTPAAEASNATAPLCIWNEVPKDQRTATTKDVGVPPTTAPPNTGTKTMAVTTNFGVVNVNLDLAKSPCAAESFSFLASKKFFDGTKCHRMFPGMLQCGDPSAKGKGYRESDGTGGPTYRYANEYLPANERPAYPAGVVALANSGPDSNGSQFFFIYQDVELQPDYTIIGKVDQAGLDVIKKATEKGHDGAFDPQPGGGHPKNDININTLTVS</sequence>
<dbReference type="AlphaFoldDB" id="A0A6V8KSG2"/>
<dbReference type="InterPro" id="IPR044666">
    <property type="entry name" value="Cyclophilin_A-like"/>
</dbReference>
<dbReference type="Pfam" id="PF00160">
    <property type="entry name" value="Pro_isomerase"/>
    <property type="match status" value="1"/>
</dbReference>
<comment type="caution">
    <text evidence="5">The sequence shown here is derived from an EMBL/GenBank/DDBJ whole genome shotgun (WGS) entry which is preliminary data.</text>
</comment>
<keyword evidence="3" id="KW-1133">Transmembrane helix</keyword>
<dbReference type="PROSITE" id="PS50072">
    <property type="entry name" value="CSA_PPIASE_2"/>
    <property type="match status" value="1"/>
</dbReference>
<comment type="function">
    <text evidence="1">PPIases accelerate the folding of proteins. It catalyzes the cis-trans isomerization of proline imidic peptide bonds in oligopeptides.</text>
</comment>
<dbReference type="Gene3D" id="2.40.100.10">
    <property type="entry name" value="Cyclophilin-like"/>
    <property type="match status" value="1"/>
</dbReference>
<feature type="domain" description="PPIase cyclophilin-type" evidence="4">
    <location>
        <begin position="117"/>
        <end position="273"/>
    </location>
</feature>
<dbReference type="PANTHER" id="PTHR45625">
    <property type="entry name" value="PEPTIDYL-PROLYL CIS-TRANS ISOMERASE-RELATED"/>
    <property type="match status" value="1"/>
</dbReference>
<dbReference type="RefSeq" id="WP_173075311.1">
    <property type="nucleotide sequence ID" value="NZ_BAABJB010000006.1"/>
</dbReference>
<keyword evidence="3" id="KW-0812">Transmembrane</keyword>
<evidence type="ECO:0000256" key="1">
    <source>
        <dbReference type="ARBA" id="ARBA00002388"/>
    </source>
</evidence>
<evidence type="ECO:0000256" key="3">
    <source>
        <dbReference type="SAM" id="Phobius"/>
    </source>
</evidence>
<name>A0A6V8KSG2_9ACTN</name>
<dbReference type="InterPro" id="IPR029000">
    <property type="entry name" value="Cyclophilin-like_dom_sf"/>
</dbReference>
<protein>
    <submittedName>
        <fullName evidence="5">Peptidyl-prolyl cis-trans isomerase</fullName>
    </submittedName>
</protein>
<dbReference type="Proteomes" id="UP000482960">
    <property type="component" value="Unassembled WGS sequence"/>
</dbReference>
<dbReference type="EMBL" id="BLPG01000001">
    <property type="protein sequence ID" value="GFJ88082.1"/>
    <property type="molecule type" value="Genomic_DNA"/>
</dbReference>
<dbReference type="GO" id="GO:0003755">
    <property type="term" value="F:peptidyl-prolyl cis-trans isomerase activity"/>
    <property type="evidence" value="ECO:0007669"/>
    <property type="project" value="InterPro"/>
</dbReference>
<keyword evidence="5" id="KW-0413">Isomerase</keyword>
<evidence type="ECO:0000313" key="6">
    <source>
        <dbReference type="Proteomes" id="UP000482960"/>
    </source>
</evidence>
<evidence type="ECO:0000259" key="4">
    <source>
        <dbReference type="PROSITE" id="PS50072"/>
    </source>
</evidence>
<dbReference type="SUPFAM" id="SSF50891">
    <property type="entry name" value="Cyclophilin-like"/>
    <property type="match status" value="1"/>
</dbReference>
<evidence type="ECO:0000313" key="5">
    <source>
        <dbReference type="EMBL" id="GFJ88082.1"/>
    </source>
</evidence>
<gene>
    <name evidence="5" type="primary">ppiB</name>
    <name evidence="5" type="ORF">Prum_017240</name>
</gene>
<proteinExistence type="predicted"/>
<reference evidence="5 6" key="1">
    <citation type="submission" date="2020-03" db="EMBL/GenBank/DDBJ databases">
        <title>Whole genome shotgun sequence of Phytohabitans rumicis NBRC 108638.</title>
        <authorList>
            <person name="Komaki H."/>
            <person name="Tamura T."/>
        </authorList>
    </citation>
    <scope>NUCLEOTIDE SEQUENCE [LARGE SCALE GENOMIC DNA]</scope>
    <source>
        <strain evidence="5 6">NBRC 108638</strain>
    </source>
</reference>
<organism evidence="5 6">
    <name type="scientific">Phytohabitans rumicis</name>
    <dbReference type="NCBI Taxonomy" id="1076125"/>
    <lineage>
        <taxon>Bacteria</taxon>
        <taxon>Bacillati</taxon>
        <taxon>Actinomycetota</taxon>
        <taxon>Actinomycetes</taxon>
        <taxon>Micromonosporales</taxon>
        <taxon>Micromonosporaceae</taxon>
    </lineage>
</organism>
<dbReference type="InterPro" id="IPR002130">
    <property type="entry name" value="Cyclophilin-type_PPIase_dom"/>
</dbReference>